<evidence type="ECO:0000259" key="7">
    <source>
        <dbReference type="PROSITE" id="PS50071"/>
    </source>
</evidence>
<dbReference type="PROSITE" id="PS50071">
    <property type="entry name" value="HOMEOBOX_2"/>
    <property type="match status" value="1"/>
</dbReference>
<dbReference type="GO" id="GO:0005634">
    <property type="term" value="C:nucleus"/>
    <property type="evidence" value="ECO:0007669"/>
    <property type="project" value="UniProtKB-SubCell"/>
</dbReference>
<dbReference type="PANTHER" id="PTHR24335">
    <property type="entry name" value="MOTOR NEURON AND PANCREAS HOMEOBOX PROTEIN"/>
    <property type="match status" value="1"/>
</dbReference>
<dbReference type="InterPro" id="IPR017970">
    <property type="entry name" value="Homeobox_CS"/>
</dbReference>
<keyword evidence="1 4" id="KW-0238">DNA-binding</keyword>
<feature type="region of interest" description="Disordered" evidence="6">
    <location>
        <begin position="154"/>
        <end position="229"/>
    </location>
</feature>
<dbReference type="EMBL" id="MU552100">
    <property type="protein sequence ID" value="KAI5616079.1"/>
    <property type="molecule type" value="Genomic_DNA"/>
</dbReference>
<feature type="DNA-binding region" description="Homeobox" evidence="4">
    <location>
        <begin position="90"/>
        <end position="149"/>
    </location>
</feature>
<keyword evidence="3 4" id="KW-0539">Nucleus</keyword>
<keyword evidence="2 4" id="KW-0371">Homeobox</keyword>
<dbReference type="InterPro" id="IPR009057">
    <property type="entry name" value="Homeodomain-like_sf"/>
</dbReference>
<evidence type="ECO:0000256" key="6">
    <source>
        <dbReference type="SAM" id="MobiDB-lite"/>
    </source>
</evidence>
<sequence>MEKSNNFRIEALLGERATRCESPPPRAVPLSMPAAGVCASAPLLPSVHALHYVGIPHISPAYEPWIRASLLLPRFHPYSASPPVGLMGKCRRPRTAFTSQQLLELENQFKLNKYLSRPKRFEVATSLMLTETQVKIWFQNRRMKWKRSRKVKEQVEAAREHKPTNENPAAELQRAELRKQDVEKDDDPEDEDRDFDMRHSDFTQKDVDVRCASDDVEDETSDKEKEAGL</sequence>
<evidence type="ECO:0000313" key="8">
    <source>
        <dbReference type="EMBL" id="KAI5616079.1"/>
    </source>
</evidence>
<reference evidence="8" key="1">
    <citation type="submission" date="2018-07" db="EMBL/GenBank/DDBJ databases">
        <title>Comparative genomics of catfishes provides insights into carnivory and benthic adaptation.</title>
        <authorList>
            <person name="Zhang Y."/>
            <person name="Wang D."/>
            <person name="Peng Z."/>
            <person name="Zheng S."/>
            <person name="Shao F."/>
            <person name="Tao W."/>
        </authorList>
    </citation>
    <scope>NUCLEOTIDE SEQUENCE</scope>
    <source>
        <strain evidence="8">Chongqing</strain>
    </source>
</reference>
<keyword evidence="9" id="KW-1185">Reference proteome</keyword>
<feature type="compositionally biased region" description="Basic and acidic residues" evidence="6">
    <location>
        <begin position="173"/>
        <end position="182"/>
    </location>
</feature>
<feature type="domain" description="Homeobox" evidence="7">
    <location>
        <begin position="88"/>
        <end position="148"/>
    </location>
</feature>
<protein>
    <submittedName>
        <fullName evidence="8">Motor neuron and pancreas homeobox 2b isoform 2</fullName>
    </submittedName>
</protein>
<dbReference type="GO" id="GO:0000981">
    <property type="term" value="F:DNA-binding transcription factor activity, RNA polymerase II-specific"/>
    <property type="evidence" value="ECO:0007669"/>
    <property type="project" value="InterPro"/>
</dbReference>
<dbReference type="GO" id="GO:1990837">
    <property type="term" value="F:sequence-specific double-stranded DNA binding"/>
    <property type="evidence" value="ECO:0007669"/>
    <property type="project" value="TreeGrafter"/>
</dbReference>
<feature type="compositionally biased region" description="Basic and acidic residues" evidence="6">
    <location>
        <begin position="195"/>
        <end position="213"/>
    </location>
</feature>
<dbReference type="Proteomes" id="UP001205998">
    <property type="component" value="Unassembled WGS sequence"/>
</dbReference>
<dbReference type="InterPro" id="IPR042768">
    <property type="entry name" value="MNX1/Ceh-12"/>
</dbReference>
<feature type="compositionally biased region" description="Basic and acidic residues" evidence="6">
    <location>
        <begin position="154"/>
        <end position="164"/>
    </location>
</feature>
<evidence type="ECO:0000256" key="5">
    <source>
        <dbReference type="RuleBase" id="RU000682"/>
    </source>
</evidence>
<evidence type="ECO:0000256" key="2">
    <source>
        <dbReference type="ARBA" id="ARBA00023155"/>
    </source>
</evidence>
<dbReference type="CDD" id="cd00086">
    <property type="entry name" value="homeodomain"/>
    <property type="match status" value="1"/>
</dbReference>
<dbReference type="SMART" id="SM00389">
    <property type="entry name" value="HOX"/>
    <property type="match status" value="1"/>
</dbReference>
<dbReference type="PRINTS" id="PR00024">
    <property type="entry name" value="HOMEOBOX"/>
</dbReference>
<dbReference type="FunFam" id="1.10.10.60:FF:000357">
    <property type="entry name" value="Motor neuron and pancreas homeobox 1"/>
    <property type="match status" value="1"/>
</dbReference>
<dbReference type="GO" id="GO:0021520">
    <property type="term" value="P:spinal cord motor neuron cell fate specification"/>
    <property type="evidence" value="ECO:0007669"/>
    <property type="project" value="InterPro"/>
</dbReference>
<comment type="subcellular location">
    <subcellularLocation>
        <location evidence="4 5">Nucleus</location>
    </subcellularLocation>
</comment>
<dbReference type="GO" id="GO:0048812">
    <property type="term" value="P:neuron projection morphogenesis"/>
    <property type="evidence" value="ECO:0007669"/>
    <property type="project" value="TreeGrafter"/>
</dbReference>
<gene>
    <name evidence="8" type="ORF">C0J50_8574</name>
</gene>
<name>A0AAD5FHR9_SILAS</name>
<evidence type="ECO:0000256" key="3">
    <source>
        <dbReference type="ARBA" id="ARBA00023242"/>
    </source>
</evidence>
<accession>A0AAD5FHR9</accession>
<evidence type="ECO:0000313" key="9">
    <source>
        <dbReference type="Proteomes" id="UP001205998"/>
    </source>
</evidence>
<evidence type="ECO:0000256" key="4">
    <source>
        <dbReference type="PROSITE-ProRule" id="PRU00108"/>
    </source>
</evidence>
<dbReference type="InterPro" id="IPR020479">
    <property type="entry name" value="HD_metazoa"/>
</dbReference>
<dbReference type="Gene3D" id="1.10.10.60">
    <property type="entry name" value="Homeodomain-like"/>
    <property type="match status" value="1"/>
</dbReference>
<dbReference type="AlphaFoldDB" id="A0AAD5FHR9"/>
<dbReference type="PROSITE" id="PS00027">
    <property type="entry name" value="HOMEOBOX_1"/>
    <property type="match status" value="1"/>
</dbReference>
<dbReference type="SUPFAM" id="SSF46689">
    <property type="entry name" value="Homeodomain-like"/>
    <property type="match status" value="1"/>
</dbReference>
<proteinExistence type="predicted"/>
<dbReference type="PANTHER" id="PTHR24335:SF4">
    <property type="entry name" value="EXTRA-EXTRA"/>
    <property type="match status" value="1"/>
</dbReference>
<comment type="caution">
    <text evidence="8">The sequence shown here is derived from an EMBL/GenBank/DDBJ whole genome shotgun (WGS) entry which is preliminary data.</text>
</comment>
<organism evidence="8 9">
    <name type="scientific">Silurus asotus</name>
    <name type="common">Amur catfish</name>
    <name type="synonym">Parasilurus asotus</name>
    <dbReference type="NCBI Taxonomy" id="30991"/>
    <lineage>
        <taxon>Eukaryota</taxon>
        <taxon>Metazoa</taxon>
        <taxon>Chordata</taxon>
        <taxon>Craniata</taxon>
        <taxon>Vertebrata</taxon>
        <taxon>Euteleostomi</taxon>
        <taxon>Actinopterygii</taxon>
        <taxon>Neopterygii</taxon>
        <taxon>Teleostei</taxon>
        <taxon>Ostariophysi</taxon>
        <taxon>Siluriformes</taxon>
        <taxon>Siluridae</taxon>
        <taxon>Silurus</taxon>
    </lineage>
</organism>
<evidence type="ECO:0000256" key="1">
    <source>
        <dbReference type="ARBA" id="ARBA00023125"/>
    </source>
</evidence>
<dbReference type="InterPro" id="IPR001356">
    <property type="entry name" value="HD"/>
</dbReference>
<dbReference type="Pfam" id="PF00046">
    <property type="entry name" value="Homeodomain"/>
    <property type="match status" value="1"/>
</dbReference>
<feature type="compositionally biased region" description="Acidic residues" evidence="6">
    <location>
        <begin position="183"/>
        <end position="194"/>
    </location>
</feature>